<feature type="compositionally biased region" description="Low complexity" evidence="1">
    <location>
        <begin position="15"/>
        <end position="24"/>
    </location>
</feature>
<evidence type="ECO:0000256" key="1">
    <source>
        <dbReference type="SAM" id="MobiDB-lite"/>
    </source>
</evidence>
<proteinExistence type="predicted"/>
<organism evidence="2 3">
    <name type="scientific">Kipferlia bialata</name>
    <dbReference type="NCBI Taxonomy" id="797122"/>
    <lineage>
        <taxon>Eukaryota</taxon>
        <taxon>Metamonada</taxon>
        <taxon>Carpediemonas-like organisms</taxon>
        <taxon>Kipferlia</taxon>
    </lineage>
</organism>
<feature type="compositionally biased region" description="Polar residues" evidence="1">
    <location>
        <begin position="1"/>
        <end position="14"/>
    </location>
</feature>
<reference evidence="2 3" key="1">
    <citation type="journal article" date="2018" name="PLoS ONE">
        <title>The draft genome of Kipferlia bialata reveals reductive genome evolution in fornicate parasites.</title>
        <authorList>
            <person name="Tanifuji G."/>
            <person name="Takabayashi S."/>
            <person name="Kume K."/>
            <person name="Takagi M."/>
            <person name="Nakayama T."/>
            <person name="Kamikawa R."/>
            <person name="Inagaki Y."/>
            <person name="Hashimoto T."/>
        </authorList>
    </citation>
    <scope>NUCLEOTIDE SEQUENCE [LARGE SCALE GENOMIC DNA]</scope>
    <source>
        <strain evidence="2">NY0173</strain>
    </source>
</reference>
<dbReference type="Proteomes" id="UP000265618">
    <property type="component" value="Unassembled WGS sequence"/>
</dbReference>
<accession>A0A9K3GN01</accession>
<keyword evidence="3" id="KW-1185">Reference proteome</keyword>
<protein>
    <submittedName>
        <fullName evidence="2">Uncharacterized protein</fullName>
    </submittedName>
</protein>
<sequence length="105" mass="11416">MQISVSPCTTPTKQSRSGRPSLSPSVPPPGSPVTRPFTTCTFSPELCADRAVCTAEPRITPAMLTDGEIRLFQVLRDVVAAEHQRRQTAQEEGQIVLRVAGGWVR</sequence>
<gene>
    <name evidence="2" type="ORF">KIPB_011002</name>
</gene>
<feature type="region of interest" description="Disordered" evidence="1">
    <location>
        <begin position="1"/>
        <end position="35"/>
    </location>
</feature>
<comment type="caution">
    <text evidence="2">The sequence shown here is derived from an EMBL/GenBank/DDBJ whole genome shotgun (WGS) entry which is preliminary data.</text>
</comment>
<dbReference type="AlphaFoldDB" id="A0A9K3GN01"/>
<name>A0A9K3GN01_9EUKA</name>
<dbReference type="EMBL" id="BDIP01004301">
    <property type="protein sequence ID" value="GIQ88693.1"/>
    <property type="molecule type" value="Genomic_DNA"/>
</dbReference>
<evidence type="ECO:0000313" key="2">
    <source>
        <dbReference type="EMBL" id="GIQ88693.1"/>
    </source>
</evidence>
<evidence type="ECO:0000313" key="3">
    <source>
        <dbReference type="Proteomes" id="UP000265618"/>
    </source>
</evidence>